<dbReference type="GO" id="GO:0004111">
    <property type="term" value="F:creatine kinase activity"/>
    <property type="evidence" value="ECO:0007669"/>
    <property type="project" value="InterPro"/>
</dbReference>
<dbReference type="FunFam" id="3.30.590.10:FF:000007">
    <property type="entry name" value="Protein-arginine kinase"/>
    <property type="match status" value="1"/>
</dbReference>
<dbReference type="InterPro" id="IPR000749">
    <property type="entry name" value="ATP-guanido_PTrfase"/>
</dbReference>
<dbReference type="PROSITE" id="PS00112">
    <property type="entry name" value="PHOSPHAGEN_KINASE"/>
    <property type="match status" value="1"/>
</dbReference>
<dbReference type="OrthoDB" id="9791353at2"/>
<evidence type="ECO:0000256" key="1">
    <source>
        <dbReference type="ARBA" id="ARBA00022679"/>
    </source>
</evidence>
<feature type="binding site" evidence="6 7">
    <location>
        <begin position="13"/>
        <end position="17"/>
    </location>
    <ligand>
        <name>ATP</name>
        <dbReference type="ChEBI" id="CHEBI:30616"/>
    </ligand>
</feature>
<keyword evidence="2 6" id="KW-0547">Nucleotide-binding</keyword>
<dbReference type="GO" id="GO:0005524">
    <property type="term" value="F:ATP binding"/>
    <property type="evidence" value="ECO:0007669"/>
    <property type="project" value="UniProtKB-UniRule"/>
</dbReference>
<reference evidence="11" key="1">
    <citation type="submission" date="2016-10" db="EMBL/GenBank/DDBJ databases">
        <authorList>
            <person name="Varghese N."/>
            <person name="Submissions S."/>
        </authorList>
    </citation>
    <scope>NUCLEOTIDE SEQUENCE [LARGE SCALE GENOMIC DNA]</scope>
    <source>
        <strain evidence="11">DSM 5463</strain>
    </source>
</reference>
<dbReference type="GO" id="GO:1990424">
    <property type="term" value="F:protein arginine kinase activity"/>
    <property type="evidence" value="ECO:0007669"/>
    <property type="project" value="UniProtKB-EC"/>
</dbReference>
<keyword evidence="6" id="KW-0021">Allosteric enzyme</keyword>
<keyword evidence="11" id="KW-1185">Reference proteome</keyword>
<comment type="activity regulation">
    <text evidence="6">Appears to be allosterically activated by the binding of pArg-containing polypeptides to the pArg-binding pocket localized in the C-terminal domain of McsB.</text>
</comment>
<feature type="short sequence motif" description="RDXXRA motif of the pArg binding pocket involved in allosteric regulation" evidence="6">
    <location>
        <begin position="324"/>
        <end position="329"/>
    </location>
</feature>
<dbReference type="HAMAP" id="MF_00602">
    <property type="entry name" value="Prot_Arg_kinase"/>
    <property type="match status" value="1"/>
</dbReference>
<dbReference type="GO" id="GO:0046314">
    <property type="term" value="P:phosphocreatine biosynthetic process"/>
    <property type="evidence" value="ECO:0007669"/>
    <property type="project" value="InterPro"/>
</dbReference>
<evidence type="ECO:0000256" key="5">
    <source>
        <dbReference type="ARBA" id="ARBA00051816"/>
    </source>
</evidence>
<dbReference type="PANTHER" id="PTHR11547:SF38">
    <property type="entry name" value="ARGININE KINASE 1-RELATED"/>
    <property type="match status" value="1"/>
</dbReference>
<dbReference type="Gene3D" id="3.30.590.10">
    <property type="entry name" value="Glutamine synthetase/guanido kinase, catalytic domain"/>
    <property type="match status" value="1"/>
</dbReference>
<proteinExistence type="inferred from homology"/>
<dbReference type="Pfam" id="PF00217">
    <property type="entry name" value="ATP-gua_Ptrans"/>
    <property type="match status" value="1"/>
</dbReference>
<dbReference type="RefSeq" id="WP_103896159.1">
    <property type="nucleotide sequence ID" value="NZ_FNUK01000014.1"/>
</dbReference>
<dbReference type="PANTHER" id="PTHR11547">
    <property type="entry name" value="ARGININE OR CREATINE KINASE"/>
    <property type="match status" value="1"/>
</dbReference>
<feature type="binding site" evidence="6 7">
    <location>
        <position position="112"/>
    </location>
    <ligand>
        <name>ATP</name>
        <dbReference type="ChEBI" id="CHEBI:30616"/>
    </ligand>
</feature>
<name>A0A1H5VJF9_9CLOT</name>
<evidence type="ECO:0000256" key="6">
    <source>
        <dbReference type="HAMAP-Rule" id="MF_00602"/>
    </source>
</evidence>
<sequence length="337" mass="38469">MFFKNNNNDIVLTSRVRLARNIDGIPFPQKLSEKEANKVIDQVADSILNSNSAIAHEFRLIRLKELRPLERISMVEKHLISRDLINEYQKGAVILNRDENVSIMINEEDHIRLQVIYPGFKIKDAYDFASKLDDLIEEKIQYAYDSKFGYLTSCPTNVGTGIRASVMLHLPALTMTGNINNIFNTVVQVGMTIRGIYGEGSNAMGNIYQISNQVTLGLTEEEIINNLIAVTKKIIDQELKTREMLFEKKSVEIEDDIYRSLGILKYSRILSTQECLELLSKVRLGIEMGIIKDIDVKKLNDLLTNVQPATLQLIEGRELDVKERDIIRAKIVRETLR</sequence>
<feature type="binding site" evidence="6 7">
    <location>
        <position position="78"/>
    </location>
    <ligand>
        <name>ATP</name>
        <dbReference type="ChEBI" id="CHEBI:30616"/>
    </ligand>
</feature>
<gene>
    <name evidence="6" type="primary">mcsB</name>
    <name evidence="10" type="ORF">SAMN05660865_01205</name>
</gene>
<evidence type="ECO:0000313" key="10">
    <source>
        <dbReference type="EMBL" id="SEF86687.1"/>
    </source>
</evidence>
<dbReference type="SUPFAM" id="SSF55931">
    <property type="entry name" value="Glutamine synthetase/guanido kinase"/>
    <property type="match status" value="1"/>
</dbReference>
<dbReference type="NCBIfam" id="NF002194">
    <property type="entry name" value="PRK01059.1-4"/>
    <property type="match status" value="1"/>
</dbReference>
<evidence type="ECO:0000256" key="8">
    <source>
        <dbReference type="RuleBase" id="RU000505"/>
    </source>
</evidence>
<dbReference type="Proteomes" id="UP000242850">
    <property type="component" value="Unassembled WGS sequence"/>
</dbReference>
<evidence type="ECO:0000313" key="11">
    <source>
        <dbReference type="Proteomes" id="UP000242850"/>
    </source>
</evidence>
<protein>
    <recommendedName>
        <fullName evidence="6">Protein-arginine kinase</fullName>
        <ecNumber evidence="6">2.7.14.1</ecNumber>
    </recommendedName>
</protein>
<dbReference type="EC" id="2.7.14.1" evidence="6"/>
<comment type="function">
    <text evidence="6">Catalyzes the specific phosphorylation of arginine residues in proteins.</text>
</comment>
<dbReference type="CDD" id="cd07930">
    <property type="entry name" value="bacterial_phosphagen_kinase"/>
    <property type="match status" value="1"/>
</dbReference>
<dbReference type="PROSITE" id="PS51510">
    <property type="entry name" value="PHOSPHAGEN_KINASE_C"/>
    <property type="match status" value="1"/>
</dbReference>
<dbReference type="EMBL" id="FNUK01000014">
    <property type="protein sequence ID" value="SEF86687.1"/>
    <property type="molecule type" value="Genomic_DNA"/>
</dbReference>
<comment type="similarity">
    <text evidence="6 7 8">Belongs to the ATP:guanido phosphotransferase family.</text>
</comment>
<dbReference type="InterPro" id="IPR014746">
    <property type="entry name" value="Gln_synth/guanido_kin_cat_dom"/>
</dbReference>
<dbReference type="InterPro" id="IPR022415">
    <property type="entry name" value="ATP-guanido_PTrfase_AS"/>
</dbReference>
<organism evidence="10 11">
    <name type="scientific">Caloramator fervidus</name>
    <dbReference type="NCBI Taxonomy" id="29344"/>
    <lineage>
        <taxon>Bacteria</taxon>
        <taxon>Bacillati</taxon>
        <taxon>Bacillota</taxon>
        <taxon>Clostridia</taxon>
        <taxon>Eubacteriales</taxon>
        <taxon>Clostridiaceae</taxon>
        <taxon>Caloramator</taxon>
    </lineage>
</organism>
<keyword evidence="1 6" id="KW-0808">Transferase</keyword>
<evidence type="ECO:0000256" key="4">
    <source>
        <dbReference type="ARBA" id="ARBA00022840"/>
    </source>
</evidence>
<keyword evidence="3 6" id="KW-0418">Kinase</keyword>
<dbReference type="InterPro" id="IPR022414">
    <property type="entry name" value="ATP-guanido_PTrfase_cat"/>
</dbReference>
<feature type="binding site" evidence="6 7">
    <location>
        <begin position="163"/>
        <end position="167"/>
    </location>
    <ligand>
        <name>ATP</name>
        <dbReference type="ChEBI" id="CHEBI:30616"/>
    </ligand>
</feature>
<dbReference type="GO" id="GO:0005615">
    <property type="term" value="C:extracellular space"/>
    <property type="evidence" value="ECO:0007669"/>
    <property type="project" value="TreeGrafter"/>
</dbReference>
<evidence type="ECO:0000259" key="9">
    <source>
        <dbReference type="PROSITE" id="PS51510"/>
    </source>
</evidence>
<dbReference type="InterPro" id="IPR023660">
    <property type="entry name" value="Arg_Kinase"/>
</dbReference>
<feature type="binding site" evidence="6 7">
    <location>
        <begin position="194"/>
        <end position="199"/>
    </location>
    <ligand>
        <name>ATP</name>
        <dbReference type="ChEBI" id="CHEBI:30616"/>
    </ligand>
</feature>
<keyword evidence="4 6" id="KW-0067">ATP-binding</keyword>
<dbReference type="AlphaFoldDB" id="A0A1H5VJF9"/>
<feature type="domain" description="Phosphagen kinase C-terminal" evidence="9">
    <location>
        <begin position="10"/>
        <end position="241"/>
    </location>
</feature>
<evidence type="ECO:0000256" key="3">
    <source>
        <dbReference type="ARBA" id="ARBA00022777"/>
    </source>
</evidence>
<accession>A0A1H5VJF9</accession>
<evidence type="ECO:0000256" key="7">
    <source>
        <dbReference type="PROSITE-ProRule" id="PRU00843"/>
    </source>
</evidence>
<comment type="catalytic activity">
    <reaction evidence="5 6">
        <text>L-arginyl-[protein] + ATP = N(omega)-phospho-L-arginyl-[protein] + ADP + H(+)</text>
        <dbReference type="Rhea" id="RHEA:43384"/>
        <dbReference type="Rhea" id="RHEA-COMP:10532"/>
        <dbReference type="Rhea" id="RHEA-COMP:10533"/>
        <dbReference type="ChEBI" id="CHEBI:15378"/>
        <dbReference type="ChEBI" id="CHEBI:29965"/>
        <dbReference type="ChEBI" id="CHEBI:30616"/>
        <dbReference type="ChEBI" id="CHEBI:83226"/>
        <dbReference type="ChEBI" id="CHEBI:456216"/>
        <dbReference type="EC" id="2.7.14.1"/>
    </reaction>
</comment>
<evidence type="ECO:0000256" key="2">
    <source>
        <dbReference type="ARBA" id="ARBA00022741"/>
    </source>
</evidence>